<gene>
    <name evidence="1" type="ORF">RSE6_00764</name>
</gene>
<evidence type="ECO:0000313" key="1">
    <source>
        <dbReference type="EMBL" id="CZT41080.1"/>
    </source>
</evidence>
<sequence>MGHQYLFMLSPEQARILRPSDFASLEGIHPSSEDESSSKHFVIADIAPALFCSYCQGRSRTICDCAHVNGLAGKDLALTKVGGWWLTGSENAGKFSASLCLNQMFNKQQQTCVVTALHPLLTRSYKQEQLAHSNNSPQHSKPQT</sequence>
<evidence type="ECO:0000313" key="2">
    <source>
        <dbReference type="Proteomes" id="UP000177625"/>
    </source>
</evidence>
<dbReference type="EMBL" id="FJVC01000015">
    <property type="protein sequence ID" value="CZT41080.1"/>
    <property type="molecule type" value="Genomic_DNA"/>
</dbReference>
<keyword evidence="2" id="KW-1185">Reference proteome</keyword>
<reference evidence="2" key="1">
    <citation type="submission" date="2016-03" db="EMBL/GenBank/DDBJ databases">
        <authorList>
            <person name="Guldener U."/>
        </authorList>
    </citation>
    <scope>NUCLEOTIDE SEQUENCE [LARGE SCALE GENOMIC DNA]</scope>
</reference>
<protein>
    <submittedName>
        <fullName evidence="1">Uncharacterized protein</fullName>
    </submittedName>
</protein>
<proteinExistence type="predicted"/>
<organism evidence="1 2">
    <name type="scientific">Rhynchosporium secalis</name>
    <name type="common">Barley scald fungus</name>
    <dbReference type="NCBI Taxonomy" id="38038"/>
    <lineage>
        <taxon>Eukaryota</taxon>
        <taxon>Fungi</taxon>
        <taxon>Dikarya</taxon>
        <taxon>Ascomycota</taxon>
        <taxon>Pezizomycotina</taxon>
        <taxon>Leotiomycetes</taxon>
        <taxon>Helotiales</taxon>
        <taxon>Ploettnerulaceae</taxon>
        <taxon>Rhynchosporium</taxon>
    </lineage>
</organism>
<dbReference type="AlphaFoldDB" id="A0A1E1LW65"/>
<accession>A0A1E1LW65</accession>
<dbReference type="Proteomes" id="UP000177625">
    <property type="component" value="Unassembled WGS sequence"/>
</dbReference>
<name>A0A1E1LW65_RHYSE</name>